<name>A0A9P7BYR5_9FUNG</name>
<protein>
    <submittedName>
        <fullName evidence="1">Uncharacterized protein</fullName>
    </submittedName>
</protein>
<comment type="caution">
    <text evidence="1">The sequence shown here is derived from an EMBL/GenBank/DDBJ whole genome shotgun (WGS) entry which is preliminary data.</text>
</comment>
<proteinExistence type="predicted"/>
<organism evidence="1 2">
    <name type="scientific">Rhizopus delemar</name>
    <dbReference type="NCBI Taxonomy" id="936053"/>
    <lineage>
        <taxon>Eukaryota</taxon>
        <taxon>Fungi</taxon>
        <taxon>Fungi incertae sedis</taxon>
        <taxon>Mucoromycota</taxon>
        <taxon>Mucoromycotina</taxon>
        <taxon>Mucoromycetes</taxon>
        <taxon>Mucorales</taxon>
        <taxon>Mucorineae</taxon>
        <taxon>Rhizopodaceae</taxon>
        <taxon>Rhizopus</taxon>
    </lineage>
</organism>
<evidence type="ECO:0000313" key="1">
    <source>
        <dbReference type="EMBL" id="KAG1520707.1"/>
    </source>
</evidence>
<reference evidence="1 2" key="1">
    <citation type="journal article" date="2020" name="Microb. Genom.">
        <title>Genetic diversity of clinical and environmental Mucorales isolates obtained from an investigation of mucormycosis cases among solid organ transplant recipients.</title>
        <authorList>
            <person name="Nguyen M.H."/>
            <person name="Kaul D."/>
            <person name="Muto C."/>
            <person name="Cheng S.J."/>
            <person name="Richter R.A."/>
            <person name="Bruno V.M."/>
            <person name="Liu G."/>
            <person name="Beyhan S."/>
            <person name="Sundermann A.J."/>
            <person name="Mounaud S."/>
            <person name="Pasculle A.W."/>
            <person name="Nierman W.C."/>
            <person name="Driscoll E."/>
            <person name="Cumbie R."/>
            <person name="Clancy C.J."/>
            <person name="Dupont C.L."/>
        </authorList>
    </citation>
    <scope>NUCLEOTIDE SEQUENCE [LARGE SCALE GENOMIC DNA]</scope>
    <source>
        <strain evidence="1 2">GL24</strain>
    </source>
</reference>
<keyword evidence="2" id="KW-1185">Reference proteome</keyword>
<gene>
    <name evidence="1" type="ORF">G6F50_018746</name>
</gene>
<dbReference type="Proteomes" id="UP000740926">
    <property type="component" value="Unassembled WGS sequence"/>
</dbReference>
<accession>A0A9P7BYR5</accession>
<evidence type="ECO:0000313" key="2">
    <source>
        <dbReference type="Proteomes" id="UP000740926"/>
    </source>
</evidence>
<sequence length="68" mass="7143">MKVGTIATSSNFFAYTALMKPASEKIVAPRITVVSITIGCGMRTGVKNIAMISTITPTIRPRSTAPAT</sequence>
<dbReference type="AlphaFoldDB" id="A0A9P7BYR5"/>
<dbReference type="EMBL" id="JAANIU010028008">
    <property type="protein sequence ID" value="KAG1520707.1"/>
    <property type="molecule type" value="Genomic_DNA"/>
</dbReference>